<dbReference type="EMBL" id="CP062222">
    <property type="protein sequence ID" value="QTC91943.1"/>
    <property type="molecule type" value="Genomic_DNA"/>
</dbReference>
<evidence type="ECO:0000313" key="7">
    <source>
        <dbReference type="EMBL" id="QTC91943.1"/>
    </source>
</evidence>
<dbReference type="CDD" id="cd12172">
    <property type="entry name" value="PGDH_like_2"/>
    <property type="match status" value="1"/>
</dbReference>
<evidence type="ECO:0000313" key="8">
    <source>
        <dbReference type="Proteomes" id="UP000663918"/>
    </source>
</evidence>
<evidence type="ECO:0000256" key="1">
    <source>
        <dbReference type="ARBA" id="ARBA00005854"/>
    </source>
</evidence>
<dbReference type="Pfam" id="PF02826">
    <property type="entry name" value="2-Hacid_dh_C"/>
    <property type="match status" value="1"/>
</dbReference>
<keyword evidence="2 4" id="KW-0560">Oxidoreductase</keyword>
<reference evidence="7" key="1">
    <citation type="submission" date="2020-09" db="EMBL/GenBank/DDBJ databases">
        <title>Brevundimonas sp. LVF2 isolated from a puddle in Goettingen, Germany.</title>
        <authorList>
            <person name="Friedrich I."/>
            <person name="Klassen A."/>
            <person name="Hannes N."/>
            <person name="Schneider D."/>
            <person name="Hertel R."/>
            <person name="Daniel R."/>
        </authorList>
    </citation>
    <scope>NUCLEOTIDE SEQUENCE</scope>
    <source>
        <strain evidence="7">LVF2</strain>
    </source>
</reference>
<feature type="domain" description="D-isomer specific 2-hydroxyacid dehydrogenase catalytic" evidence="5">
    <location>
        <begin position="9"/>
        <end position="323"/>
    </location>
</feature>
<comment type="similarity">
    <text evidence="1 4">Belongs to the D-isomer specific 2-hydroxyacid dehydrogenase family.</text>
</comment>
<dbReference type="PANTHER" id="PTHR42789:SF1">
    <property type="entry name" value="D-ISOMER SPECIFIC 2-HYDROXYACID DEHYDROGENASE FAMILY PROTEIN (AFU_ORTHOLOGUE AFUA_6G10090)"/>
    <property type="match status" value="1"/>
</dbReference>
<organism evidence="7 8">
    <name type="scientific">Brevundimonas goettingensis</name>
    <dbReference type="NCBI Taxonomy" id="2774190"/>
    <lineage>
        <taxon>Bacteria</taxon>
        <taxon>Pseudomonadati</taxon>
        <taxon>Pseudomonadota</taxon>
        <taxon>Alphaproteobacteria</taxon>
        <taxon>Caulobacterales</taxon>
        <taxon>Caulobacteraceae</taxon>
        <taxon>Brevundimonas</taxon>
    </lineage>
</organism>
<dbReference type="InterPro" id="IPR006140">
    <property type="entry name" value="D-isomer_DH_NAD-bd"/>
</dbReference>
<name>A0A975GWK2_9CAUL</name>
<evidence type="ECO:0000256" key="4">
    <source>
        <dbReference type="RuleBase" id="RU003719"/>
    </source>
</evidence>
<dbReference type="AlphaFoldDB" id="A0A975GWK2"/>
<dbReference type="GO" id="GO:0051287">
    <property type="term" value="F:NAD binding"/>
    <property type="evidence" value="ECO:0007669"/>
    <property type="project" value="InterPro"/>
</dbReference>
<dbReference type="InterPro" id="IPR006139">
    <property type="entry name" value="D-isomer_2_OHA_DH_cat_dom"/>
</dbReference>
<evidence type="ECO:0000259" key="6">
    <source>
        <dbReference type="Pfam" id="PF02826"/>
    </source>
</evidence>
<dbReference type="Pfam" id="PF00389">
    <property type="entry name" value="2-Hacid_dh"/>
    <property type="match status" value="1"/>
</dbReference>
<gene>
    <name evidence="7" type="ORF">IFJ75_03205</name>
</gene>
<dbReference type="RefSeq" id="WP_207871203.1">
    <property type="nucleotide sequence ID" value="NZ_CP062222.1"/>
</dbReference>
<dbReference type="Proteomes" id="UP000663918">
    <property type="component" value="Chromosome"/>
</dbReference>
<dbReference type="FunFam" id="3.40.50.720:FF:000203">
    <property type="entry name" value="D-3-phosphoglycerate dehydrogenase (SerA)"/>
    <property type="match status" value="1"/>
</dbReference>
<protein>
    <submittedName>
        <fullName evidence="7">Phosphoglycerate dehydrogenase</fullName>
    </submittedName>
</protein>
<dbReference type="InterPro" id="IPR050857">
    <property type="entry name" value="D-2-hydroxyacid_DH"/>
</dbReference>
<keyword evidence="8" id="KW-1185">Reference proteome</keyword>
<dbReference type="PANTHER" id="PTHR42789">
    <property type="entry name" value="D-ISOMER SPECIFIC 2-HYDROXYACID DEHYDROGENASE FAMILY PROTEIN (AFU_ORTHOLOGUE AFUA_6G10090)"/>
    <property type="match status" value="1"/>
</dbReference>
<dbReference type="Gene3D" id="3.40.50.720">
    <property type="entry name" value="NAD(P)-binding Rossmann-like Domain"/>
    <property type="match status" value="2"/>
</dbReference>
<keyword evidence="3" id="KW-0520">NAD</keyword>
<evidence type="ECO:0000256" key="3">
    <source>
        <dbReference type="ARBA" id="ARBA00023027"/>
    </source>
</evidence>
<dbReference type="SUPFAM" id="SSF51735">
    <property type="entry name" value="NAD(P)-binding Rossmann-fold domains"/>
    <property type="match status" value="1"/>
</dbReference>
<proteinExistence type="inferred from homology"/>
<dbReference type="KEGG" id="bgoe:IFJ75_03205"/>
<dbReference type="GO" id="GO:0016616">
    <property type="term" value="F:oxidoreductase activity, acting on the CH-OH group of donors, NAD or NADP as acceptor"/>
    <property type="evidence" value="ECO:0007669"/>
    <property type="project" value="InterPro"/>
</dbReference>
<feature type="domain" description="D-isomer specific 2-hydroxyacid dehydrogenase NAD-binding" evidence="6">
    <location>
        <begin position="118"/>
        <end position="295"/>
    </location>
</feature>
<evidence type="ECO:0000259" key="5">
    <source>
        <dbReference type="Pfam" id="PF00389"/>
    </source>
</evidence>
<accession>A0A975GWK2</accession>
<dbReference type="InterPro" id="IPR036291">
    <property type="entry name" value="NAD(P)-bd_dom_sf"/>
</dbReference>
<evidence type="ECO:0000256" key="2">
    <source>
        <dbReference type="ARBA" id="ARBA00023002"/>
    </source>
</evidence>
<dbReference type="SUPFAM" id="SSF52283">
    <property type="entry name" value="Formate/glycerate dehydrogenase catalytic domain-like"/>
    <property type="match status" value="1"/>
</dbReference>
<sequence length="335" mass="35156">MSASRHRVVVTQRFFDEATIAYLEDNGCEVAIVDLAPGTADGDLSHDQLVHLLADADGWIVGHARVTRALLEALPRLQIISRRGVGYERVDLDAARDLGRVVAIGAGGNDASVADHTIGMMLAIAKRLRESQANMQAGKWSILTGSDLYEKTVGVIGLGRIGKSLVKRLGGFDARVLAVTADPDPAYAAATGVEYVDLDRLLAESDYISLHAPLTAETRYLINAEALARMKPGAILINAARGGLVQDADLLEALRSGHLAGAGLDVFVSESDPAFMEVTNALLALPNVVATPHAAASSREGLNRTNRIAAESVVAVLSGGEPAPGCVVADGRTGR</sequence>